<feature type="transmembrane region" description="Helical" evidence="6">
    <location>
        <begin position="158"/>
        <end position="178"/>
    </location>
</feature>
<keyword evidence="4 6" id="KW-1133">Transmembrane helix</keyword>
<keyword evidence="8" id="KW-1185">Reference proteome</keyword>
<evidence type="ECO:0000256" key="4">
    <source>
        <dbReference type="ARBA" id="ARBA00022989"/>
    </source>
</evidence>
<dbReference type="RefSeq" id="WP_130069935.1">
    <property type="nucleotide sequence ID" value="NZ_RCXO01000009.1"/>
</dbReference>
<dbReference type="AlphaFoldDB" id="A0A4Q5HGR3"/>
<protein>
    <submittedName>
        <fullName evidence="7">Flippase</fullName>
    </submittedName>
</protein>
<evidence type="ECO:0000256" key="3">
    <source>
        <dbReference type="ARBA" id="ARBA00022692"/>
    </source>
</evidence>
<keyword evidence="5 6" id="KW-0472">Membrane</keyword>
<feature type="transmembrane region" description="Helical" evidence="6">
    <location>
        <begin position="394"/>
        <end position="412"/>
    </location>
</feature>
<feature type="transmembrane region" description="Helical" evidence="6">
    <location>
        <begin position="105"/>
        <end position="125"/>
    </location>
</feature>
<evidence type="ECO:0000256" key="5">
    <source>
        <dbReference type="ARBA" id="ARBA00023136"/>
    </source>
</evidence>
<dbReference type="PANTHER" id="PTHR30250">
    <property type="entry name" value="PST FAMILY PREDICTED COLANIC ACID TRANSPORTER"/>
    <property type="match status" value="1"/>
</dbReference>
<feature type="transmembrane region" description="Helical" evidence="6">
    <location>
        <begin position="131"/>
        <end position="151"/>
    </location>
</feature>
<dbReference type="InterPro" id="IPR050833">
    <property type="entry name" value="Poly_Biosynth_Transport"/>
</dbReference>
<dbReference type="InterPro" id="IPR002797">
    <property type="entry name" value="Polysacc_synth"/>
</dbReference>
<name>A0A4Q5HGR3_9BACE</name>
<organism evidence="7 8">
    <name type="scientific">Bacteroides intestinalis</name>
    <dbReference type="NCBI Taxonomy" id="329854"/>
    <lineage>
        <taxon>Bacteria</taxon>
        <taxon>Pseudomonadati</taxon>
        <taxon>Bacteroidota</taxon>
        <taxon>Bacteroidia</taxon>
        <taxon>Bacteroidales</taxon>
        <taxon>Bacteroidaceae</taxon>
        <taxon>Bacteroides</taxon>
    </lineage>
</organism>
<feature type="transmembrane region" description="Helical" evidence="6">
    <location>
        <begin position="184"/>
        <end position="207"/>
    </location>
</feature>
<keyword evidence="3 6" id="KW-0812">Transmembrane</keyword>
<comment type="subcellular location">
    <subcellularLocation>
        <location evidence="1">Cell membrane</location>
        <topology evidence="1">Multi-pass membrane protein</topology>
    </subcellularLocation>
</comment>
<dbReference type="GO" id="GO:0005886">
    <property type="term" value="C:plasma membrane"/>
    <property type="evidence" value="ECO:0007669"/>
    <property type="project" value="UniProtKB-SubCell"/>
</dbReference>
<feature type="transmembrane region" description="Helical" evidence="6">
    <location>
        <begin position="20"/>
        <end position="45"/>
    </location>
</feature>
<keyword evidence="2" id="KW-1003">Cell membrane</keyword>
<feature type="transmembrane region" description="Helical" evidence="6">
    <location>
        <begin position="371"/>
        <end position="388"/>
    </location>
</feature>
<comment type="caution">
    <text evidence="7">The sequence shown here is derived from an EMBL/GenBank/DDBJ whole genome shotgun (WGS) entry which is preliminary data.</text>
</comment>
<feature type="transmembrane region" description="Helical" evidence="6">
    <location>
        <begin position="57"/>
        <end position="78"/>
    </location>
</feature>
<proteinExistence type="predicted"/>
<evidence type="ECO:0000256" key="1">
    <source>
        <dbReference type="ARBA" id="ARBA00004651"/>
    </source>
</evidence>
<feature type="transmembrane region" description="Helical" evidence="6">
    <location>
        <begin position="334"/>
        <end position="359"/>
    </location>
</feature>
<feature type="transmembrane region" description="Helical" evidence="6">
    <location>
        <begin position="299"/>
        <end position="322"/>
    </location>
</feature>
<dbReference type="EMBL" id="RCXO01000009">
    <property type="protein sequence ID" value="RYT80802.1"/>
    <property type="molecule type" value="Genomic_DNA"/>
</dbReference>
<reference evidence="7 8" key="1">
    <citation type="journal article" date="2019" name="Science, e1252229">
        <title>Invertible promoters mediate bacterial phase variation, antibiotic resistance, and host adaptation in the gut.</title>
        <authorList>
            <person name="Jiang X."/>
            <person name="Hall A.B."/>
            <person name="Arthur T.D."/>
            <person name="Plichta D.R."/>
            <person name="Covington C.T."/>
            <person name="Poyet M."/>
            <person name="Crothers J."/>
            <person name="Moses P.L."/>
            <person name="Tolonen A.C."/>
            <person name="Vlamakis H."/>
            <person name="Alm E.J."/>
            <person name="Xavier R.J."/>
        </authorList>
    </citation>
    <scope>NUCLEOTIDE SEQUENCE [LARGE SCALE GENOMIC DNA]</scope>
    <source>
        <strain evidence="8">bf_0095</strain>
    </source>
</reference>
<evidence type="ECO:0000313" key="8">
    <source>
        <dbReference type="Proteomes" id="UP000291191"/>
    </source>
</evidence>
<dbReference type="PANTHER" id="PTHR30250:SF11">
    <property type="entry name" value="O-ANTIGEN TRANSPORTER-RELATED"/>
    <property type="match status" value="1"/>
</dbReference>
<dbReference type="OrthoDB" id="9815702at2"/>
<gene>
    <name evidence="7" type="ORF">EAJ06_08865</name>
</gene>
<evidence type="ECO:0000256" key="6">
    <source>
        <dbReference type="SAM" id="Phobius"/>
    </source>
</evidence>
<evidence type="ECO:0000313" key="7">
    <source>
        <dbReference type="EMBL" id="RYT80802.1"/>
    </source>
</evidence>
<sequence>MNIYKCFQRYKYKIFNNRILLTNFSYLAILQIFIMLSPLITYPYLIRVVGLELNGVVVFAQSISTYLSLIINFGFNIYGVRQVALYKEDQVELNRIISTIYTNKFIIWFFLLLGWLLLISKLQFFSQYYWAYFYSFFITFNELLFPVWLFQGLERMKYITIINVLVRSLFIILIFFVIKEKIDYYYVPLLNAIGALIAGLLSFWIVFVKLGFKYIIPSYSAMIFYVKEGFPLFISSVSIQIYTNINKLLVGGFLGMEDVSIYDFCEKIVSLVRMPVSIIYQTIFPKVSREKELVFVNKMMIIVFFINIILCSIIILLTPTIMNFVLGNVLRSGIIVILIMLISTIIAGINIFLGGCRLVAWGYSNTYSKIVIFNSFFFVGLIFCIYILDFISLYTIVILNLLTELFALYLYYTQNRKIGLLMSSK</sequence>
<accession>A0A4Q5HGR3</accession>
<dbReference type="Proteomes" id="UP000291191">
    <property type="component" value="Unassembled WGS sequence"/>
</dbReference>
<evidence type="ECO:0000256" key="2">
    <source>
        <dbReference type="ARBA" id="ARBA00022475"/>
    </source>
</evidence>
<dbReference type="Pfam" id="PF01943">
    <property type="entry name" value="Polysacc_synt"/>
    <property type="match status" value="1"/>
</dbReference>